<keyword evidence="1" id="KW-0812">Transmembrane</keyword>
<evidence type="ECO:0000313" key="3">
    <source>
        <dbReference type="EMBL" id="PQV57022.1"/>
    </source>
</evidence>
<keyword evidence="1" id="KW-1133">Transmembrane helix</keyword>
<gene>
    <name evidence="3" type="ORF">LX70_01878</name>
</gene>
<name>A0A2S8S8A0_9RHOB</name>
<evidence type="ECO:0000313" key="4">
    <source>
        <dbReference type="Proteomes" id="UP000238338"/>
    </source>
</evidence>
<evidence type="ECO:0000259" key="2">
    <source>
        <dbReference type="Pfam" id="PF07331"/>
    </source>
</evidence>
<keyword evidence="1" id="KW-0472">Membrane</keyword>
<dbReference type="InterPro" id="IPR009936">
    <property type="entry name" value="DUF1468"/>
</dbReference>
<feature type="transmembrane region" description="Helical" evidence="1">
    <location>
        <begin position="27"/>
        <end position="46"/>
    </location>
</feature>
<dbReference type="Proteomes" id="UP000238338">
    <property type="component" value="Unassembled WGS sequence"/>
</dbReference>
<feature type="transmembrane region" description="Helical" evidence="1">
    <location>
        <begin position="136"/>
        <end position="155"/>
    </location>
</feature>
<proteinExistence type="predicted"/>
<feature type="transmembrane region" description="Helical" evidence="1">
    <location>
        <begin position="95"/>
        <end position="124"/>
    </location>
</feature>
<comment type="caution">
    <text evidence="3">The sequence shown here is derived from an EMBL/GenBank/DDBJ whole genome shotgun (WGS) entry which is preliminary data.</text>
</comment>
<accession>A0A2S8S8A0</accession>
<evidence type="ECO:0000256" key="1">
    <source>
        <dbReference type="SAM" id="Phobius"/>
    </source>
</evidence>
<sequence length="172" mass="18073">MDAGNAPGLESDAVSPRRQRAGRLTEIMIVALLVAALALFLAASFGKTSAFAQASSGRGPYFFPRIVLGGMAILIPVLLVGIRQRAALLPERAPLVRMIFVILATAAYCAAIGVIGFLLASVLFGGLVPVLLGQRGYLMLAAIALSYAVAVWLLFEKIFLIILPASPFGLGF</sequence>
<keyword evidence="4" id="KW-1185">Reference proteome</keyword>
<organism evidence="3 4">
    <name type="scientific">Albidovulum denitrificans</name>
    <dbReference type="NCBI Taxonomy" id="404881"/>
    <lineage>
        <taxon>Bacteria</taxon>
        <taxon>Pseudomonadati</taxon>
        <taxon>Pseudomonadota</taxon>
        <taxon>Alphaproteobacteria</taxon>
        <taxon>Rhodobacterales</taxon>
        <taxon>Paracoccaceae</taxon>
        <taxon>Albidovulum</taxon>
    </lineage>
</organism>
<feature type="transmembrane region" description="Helical" evidence="1">
    <location>
        <begin position="66"/>
        <end position="83"/>
    </location>
</feature>
<dbReference type="Pfam" id="PF07331">
    <property type="entry name" value="TctB"/>
    <property type="match status" value="1"/>
</dbReference>
<feature type="domain" description="DUF1468" evidence="2">
    <location>
        <begin position="29"/>
        <end position="164"/>
    </location>
</feature>
<dbReference type="RefSeq" id="WP_170076165.1">
    <property type="nucleotide sequence ID" value="NZ_PVEP01000003.1"/>
</dbReference>
<dbReference type="AlphaFoldDB" id="A0A2S8S8A0"/>
<protein>
    <submittedName>
        <fullName evidence="3">Tripartite tricarboxylate transporter TctB family protein</fullName>
    </submittedName>
</protein>
<reference evidence="3 4" key="1">
    <citation type="submission" date="2018-02" db="EMBL/GenBank/DDBJ databases">
        <title>Genomic Encyclopedia of Archaeal and Bacterial Type Strains, Phase II (KMG-II): from individual species to whole genera.</title>
        <authorList>
            <person name="Goeker M."/>
        </authorList>
    </citation>
    <scope>NUCLEOTIDE SEQUENCE [LARGE SCALE GENOMIC DNA]</scope>
    <source>
        <strain evidence="3 4">DSM 18921</strain>
    </source>
</reference>
<dbReference type="EMBL" id="PVEP01000003">
    <property type="protein sequence ID" value="PQV57022.1"/>
    <property type="molecule type" value="Genomic_DNA"/>
</dbReference>